<dbReference type="AlphaFoldDB" id="A0A2T9Y409"/>
<dbReference type="GO" id="GO:0046872">
    <property type="term" value="F:metal ion binding"/>
    <property type="evidence" value="ECO:0007669"/>
    <property type="project" value="InterPro"/>
</dbReference>
<dbReference type="EMBL" id="MBFS01003369">
    <property type="protein sequence ID" value="PVU87043.1"/>
    <property type="molecule type" value="Genomic_DNA"/>
</dbReference>
<comment type="caution">
    <text evidence="2">The sequence shown here is derived from an EMBL/GenBank/DDBJ whole genome shotgun (WGS) entry which is preliminary data.</text>
</comment>
<keyword evidence="1" id="KW-0732">Signal</keyword>
<protein>
    <recommendedName>
        <fullName evidence="4">Superoxide dismutase copper/zinc binding domain-containing protein</fullName>
    </recommendedName>
</protein>
<accession>A0A2T9Y409</accession>
<dbReference type="STRING" id="133381.A0A2T9Y409"/>
<dbReference type="GO" id="GO:0006801">
    <property type="term" value="P:superoxide metabolic process"/>
    <property type="evidence" value="ECO:0007669"/>
    <property type="project" value="InterPro"/>
</dbReference>
<name>A0A2T9Y409_9FUNG</name>
<proteinExistence type="predicted"/>
<evidence type="ECO:0000313" key="3">
    <source>
        <dbReference type="Proteomes" id="UP000245609"/>
    </source>
</evidence>
<evidence type="ECO:0000313" key="2">
    <source>
        <dbReference type="EMBL" id="PVU87043.1"/>
    </source>
</evidence>
<dbReference type="OrthoDB" id="10476778at2759"/>
<dbReference type="InterPro" id="IPR036423">
    <property type="entry name" value="SOD-like_Cu/Zn_dom_sf"/>
</dbReference>
<organism evidence="2 3">
    <name type="scientific">Smittium megazygosporum</name>
    <dbReference type="NCBI Taxonomy" id="133381"/>
    <lineage>
        <taxon>Eukaryota</taxon>
        <taxon>Fungi</taxon>
        <taxon>Fungi incertae sedis</taxon>
        <taxon>Zoopagomycota</taxon>
        <taxon>Kickxellomycotina</taxon>
        <taxon>Harpellomycetes</taxon>
        <taxon>Harpellales</taxon>
        <taxon>Legeriomycetaceae</taxon>
        <taxon>Smittium</taxon>
    </lineage>
</organism>
<dbReference type="Proteomes" id="UP000245609">
    <property type="component" value="Unassembled WGS sequence"/>
</dbReference>
<keyword evidence="3" id="KW-1185">Reference proteome</keyword>
<reference evidence="2 3" key="1">
    <citation type="journal article" date="2018" name="MBio">
        <title>Comparative Genomics Reveals the Core Gene Toolbox for the Fungus-Insect Symbiosis.</title>
        <authorList>
            <person name="Wang Y."/>
            <person name="Stata M."/>
            <person name="Wang W."/>
            <person name="Stajich J.E."/>
            <person name="White M.M."/>
            <person name="Moncalvo J.M."/>
        </authorList>
    </citation>
    <scope>NUCLEOTIDE SEQUENCE [LARGE SCALE GENOMIC DNA]</scope>
    <source>
        <strain evidence="2 3">SC-DP-2</strain>
    </source>
</reference>
<feature type="chain" id="PRO_5015606096" description="Superoxide dismutase copper/zinc binding domain-containing protein" evidence="1">
    <location>
        <begin position="22"/>
        <end position="198"/>
    </location>
</feature>
<dbReference type="Gene3D" id="2.60.40.200">
    <property type="entry name" value="Superoxide dismutase, copper/zinc binding domain"/>
    <property type="match status" value="1"/>
</dbReference>
<sequence length="198" mass="21467">MRSLVLSVFLAFLVLFNAADAAFGNRARARINSRGISGIIDFTVVLRPYPPGFPITNDGMPNVTPMFVNVTLSGLTPGINYNYYIASTPIAQDDGTCASVQNILFPRTSRPVPINFDGAYSCNKSNIIGTCAFGDISGINRPVRTSNGVFYDNLVLNYLKIDNTSDPFNIIGKALVIRRADGNQVACTNIYVLNKCPS</sequence>
<evidence type="ECO:0000256" key="1">
    <source>
        <dbReference type="SAM" id="SignalP"/>
    </source>
</evidence>
<evidence type="ECO:0008006" key="4">
    <source>
        <dbReference type="Google" id="ProtNLM"/>
    </source>
</evidence>
<feature type="signal peptide" evidence="1">
    <location>
        <begin position="1"/>
        <end position="21"/>
    </location>
</feature>
<dbReference type="SUPFAM" id="SSF49329">
    <property type="entry name" value="Cu,Zn superoxide dismutase-like"/>
    <property type="match status" value="1"/>
</dbReference>
<gene>
    <name evidence="2" type="ORF">BB560_006560</name>
</gene>